<keyword evidence="3 7" id="KW-0808">Transferase</keyword>
<feature type="binding site" evidence="7">
    <location>
        <position position="230"/>
    </location>
    <ligand>
        <name>L-aspartate</name>
        <dbReference type="ChEBI" id="CHEBI:29991"/>
    </ligand>
</feature>
<dbReference type="RefSeq" id="WP_049597912.1">
    <property type="nucleotide sequence ID" value="NZ_CPYD01000005.1"/>
</dbReference>
<feature type="binding site" evidence="7">
    <location>
        <position position="268"/>
    </location>
    <ligand>
        <name>carbamoyl phosphate</name>
        <dbReference type="ChEBI" id="CHEBI:58228"/>
    </ligand>
</feature>
<evidence type="ECO:0000313" key="13">
    <source>
        <dbReference type="Proteomes" id="UP001167864"/>
    </source>
</evidence>
<dbReference type="InterPro" id="IPR002082">
    <property type="entry name" value="Asp_carbamoyltransf"/>
</dbReference>
<dbReference type="Proteomes" id="UP001167864">
    <property type="component" value="Unassembled WGS sequence"/>
</dbReference>
<dbReference type="GO" id="GO:0006207">
    <property type="term" value="P:'de novo' pyrimidine nucleobase biosynthetic process"/>
    <property type="evidence" value="ECO:0007669"/>
    <property type="project" value="InterPro"/>
</dbReference>
<evidence type="ECO:0000256" key="1">
    <source>
        <dbReference type="ARBA" id="ARBA00004852"/>
    </source>
</evidence>
<feature type="binding site" evidence="7">
    <location>
        <position position="269"/>
    </location>
    <ligand>
        <name>carbamoyl phosphate</name>
        <dbReference type="ChEBI" id="CHEBI:58228"/>
    </ligand>
</feature>
<dbReference type="Pfam" id="PF02729">
    <property type="entry name" value="OTCace_N"/>
    <property type="match status" value="1"/>
</dbReference>
<dbReference type="PRINTS" id="PR00101">
    <property type="entry name" value="ATCASE"/>
</dbReference>
<dbReference type="GO" id="GO:0004070">
    <property type="term" value="F:aspartate carbamoyltransferase activity"/>
    <property type="evidence" value="ECO:0007669"/>
    <property type="project" value="UniProtKB-UniRule"/>
</dbReference>
<evidence type="ECO:0000259" key="8">
    <source>
        <dbReference type="Pfam" id="PF00185"/>
    </source>
</evidence>
<dbReference type="InterPro" id="IPR006131">
    <property type="entry name" value="Asp_carbamoyltransf_Asp/Orn-bd"/>
</dbReference>
<evidence type="ECO:0000313" key="10">
    <source>
        <dbReference type="EMBL" id="CNE50708.1"/>
    </source>
</evidence>
<dbReference type="FunFam" id="3.40.50.1370:FF:000002">
    <property type="entry name" value="Aspartate carbamoyltransferase 2"/>
    <property type="match status" value="1"/>
</dbReference>
<comment type="pathway">
    <text evidence="1 7">Pyrimidine metabolism; UMP biosynthesis via de novo pathway; (S)-dihydroorotate from bicarbonate: step 2/3.</text>
</comment>
<evidence type="ECO:0000256" key="7">
    <source>
        <dbReference type="HAMAP-Rule" id="MF_00001"/>
    </source>
</evidence>
<feature type="binding site" evidence="7">
    <location>
        <position position="168"/>
    </location>
    <ligand>
        <name>L-aspartate</name>
        <dbReference type="ChEBI" id="CHEBI:29991"/>
    </ligand>
</feature>
<evidence type="ECO:0000256" key="6">
    <source>
        <dbReference type="ARBA" id="ARBA00048859"/>
    </source>
</evidence>
<feature type="binding site" evidence="7">
    <location>
        <position position="135"/>
    </location>
    <ligand>
        <name>carbamoyl phosphate</name>
        <dbReference type="ChEBI" id="CHEBI:58228"/>
    </ligand>
</feature>
<organism evidence="11 13">
    <name type="scientific">Yersinia nurmii</name>
    <dbReference type="NCBI Taxonomy" id="685706"/>
    <lineage>
        <taxon>Bacteria</taxon>
        <taxon>Pseudomonadati</taxon>
        <taxon>Pseudomonadota</taxon>
        <taxon>Gammaproteobacteria</taxon>
        <taxon>Enterobacterales</taxon>
        <taxon>Yersiniaceae</taxon>
        <taxon>Yersinia</taxon>
    </lineage>
</organism>
<comment type="catalytic activity">
    <reaction evidence="6 7">
        <text>carbamoyl phosphate + L-aspartate = N-carbamoyl-L-aspartate + phosphate + H(+)</text>
        <dbReference type="Rhea" id="RHEA:20013"/>
        <dbReference type="ChEBI" id="CHEBI:15378"/>
        <dbReference type="ChEBI" id="CHEBI:29991"/>
        <dbReference type="ChEBI" id="CHEBI:32814"/>
        <dbReference type="ChEBI" id="CHEBI:43474"/>
        <dbReference type="ChEBI" id="CHEBI:58228"/>
        <dbReference type="EC" id="2.1.3.2"/>
    </reaction>
</comment>
<dbReference type="EC" id="2.1.3.2" evidence="7"/>
<feature type="binding site" evidence="7">
    <location>
        <position position="56"/>
    </location>
    <ligand>
        <name>carbamoyl phosphate</name>
        <dbReference type="ChEBI" id="CHEBI:58228"/>
    </ligand>
</feature>
<comment type="function">
    <text evidence="5 7">Catalyzes the condensation of carbamoyl phosphate and aspartate to form carbamoyl aspartate and inorganic phosphate, the committed step in the de novo pyrimidine nucleotide biosynthesis pathway.</text>
</comment>
<evidence type="ECO:0000256" key="3">
    <source>
        <dbReference type="ARBA" id="ARBA00022679"/>
    </source>
</evidence>
<protein>
    <recommendedName>
        <fullName evidence="7">Aspartate carbamoyltransferase</fullName>
        <ecNumber evidence="7">2.1.3.2</ecNumber>
    </recommendedName>
    <alternativeName>
        <fullName evidence="7">Aspartate transcarbamylase</fullName>
        <shortName evidence="7">ATCase</shortName>
    </alternativeName>
</protein>
<dbReference type="EMBL" id="CPYD01000005">
    <property type="protein sequence ID" value="CNE50708.1"/>
    <property type="molecule type" value="Genomic_DNA"/>
</dbReference>
<dbReference type="GO" id="GO:0044205">
    <property type="term" value="P:'de novo' UMP biosynthetic process"/>
    <property type="evidence" value="ECO:0007669"/>
    <property type="project" value="UniProtKB-UniRule"/>
</dbReference>
<dbReference type="GO" id="GO:0006520">
    <property type="term" value="P:amino acid metabolic process"/>
    <property type="evidence" value="ECO:0007669"/>
    <property type="project" value="InterPro"/>
</dbReference>
<name>A0AAW7JTU3_9GAMM</name>
<dbReference type="NCBIfam" id="TIGR00670">
    <property type="entry name" value="asp_carb_tr"/>
    <property type="match status" value="1"/>
</dbReference>
<evidence type="ECO:0000256" key="5">
    <source>
        <dbReference type="ARBA" id="ARBA00043884"/>
    </source>
</evidence>
<dbReference type="NCBIfam" id="NF002032">
    <property type="entry name" value="PRK00856.1"/>
    <property type="match status" value="1"/>
</dbReference>
<feature type="domain" description="Aspartate/ornithine carbamoyltransferase Asp/Orn-binding" evidence="8">
    <location>
        <begin position="155"/>
        <end position="303"/>
    </location>
</feature>
<dbReference type="GO" id="GO:0005829">
    <property type="term" value="C:cytosol"/>
    <property type="evidence" value="ECO:0007669"/>
    <property type="project" value="TreeGrafter"/>
</dbReference>
<dbReference type="SUPFAM" id="SSF53671">
    <property type="entry name" value="Aspartate/ornithine carbamoyltransferase"/>
    <property type="match status" value="1"/>
</dbReference>
<comment type="similarity">
    <text evidence="2 7">Belongs to the aspartate/ornithine carbamoyltransferase superfamily. ATCase family.</text>
</comment>
<dbReference type="Gene3D" id="3.40.50.1370">
    <property type="entry name" value="Aspartate/ornithine carbamoyltransferase"/>
    <property type="match status" value="2"/>
</dbReference>
<dbReference type="AlphaFoldDB" id="A0AAW7JTU3"/>
<evidence type="ECO:0000256" key="4">
    <source>
        <dbReference type="ARBA" id="ARBA00022975"/>
    </source>
</evidence>
<evidence type="ECO:0000313" key="11">
    <source>
        <dbReference type="EMBL" id="MDN0086377.1"/>
    </source>
</evidence>
<accession>A0AAW7JTU3</accession>
<gene>
    <name evidence="7 11" type="primary">pyrB</name>
    <name evidence="10" type="ORF">ERS137967_01747</name>
    <name evidence="11" type="ORF">QVN42_03040</name>
</gene>
<sequence>MANPLYQKHIISINDLSREELELVLRTAASLKSHPQPELLKHKVIASCFFEASTRTRLSFETAIHRLGASVVGFSDSSNTSLGKKGETLADTLSVISTYVDAIVMRHPQEGAARLGAEFSGNVPVLNAGDGANQHPTQTLLDLFTIQETQGRLDNINIAMVGDLKYGRTVHSLTQALAKFNGNRFFFIAPDALAMPAYILKMLEEKGIQYSLHASIEEVVPELDILYMTRVQKERLDPSEYANVKAQFVLRAADLADARDHLKVLHPLPRIDEITTDVDKTPYAYYFQQAGNGIFARQALLALVLNAELAL</sequence>
<feature type="binding site" evidence="7">
    <location>
        <position position="55"/>
    </location>
    <ligand>
        <name>carbamoyl phosphate</name>
        <dbReference type="ChEBI" id="CHEBI:58228"/>
    </ligand>
</feature>
<dbReference type="Proteomes" id="UP000040578">
    <property type="component" value="Unassembled WGS sequence"/>
</dbReference>
<comment type="subunit">
    <text evidence="7">Heterododecamer (2C3:3R2) of six catalytic PyrB chains organized as two trimers (C3), and six regulatory PyrI chains organized as three dimers (R2).</text>
</comment>
<dbReference type="HAMAP" id="MF_00001">
    <property type="entry name" value="Asp_carb_tr"/>
    <property type="match status" value="1"/>
</dbReference>
<feature type="binding site" evidence="7">
    <location>
        <position position="85"/>
    </location>
    <ligand>
        <name>L-aspartate</name>
        <dbReference type="ChEBI" id="CHEBI:29991"/>
    </ligand>
</feature>
<feature type="binding site" evidence="7">
    <location>
        <position position="106"/>
    </location>
    <ligand>
        <name>carbamoyl phosphate</name>
        <dbReference type="ChEBI" id="CHEBI:58228"/>
    </ligand>
</feature>
<evidence type="ECO:0000256" key="2">
    <source>
        <dbReference type="ARBA" id="ARBA00008896"/>
    </source>
</evidence>
<dbReference type="PRINTS" id="PR00100">
    <property type="entry name" value="AOTCASE"/>
</dbReference>
<feature type="domain" description="Aspartate/ornithine carbamoyltransferase carbamoyl-P binding" evidence="9">
    <location>
        <begin position="8"/>
        <end position="148"/>
    </location>
</feature>
<proteinExistence type="inferred from homology"/>
<evidence type="ECO:0000259" key="9">
    <source>
        <dbReference type="Pfam" id="PF02729"/>
    </source>
</evidence>
<comment type="caution">
    <text evidence="11">The sequence shown here is derived from an EMBL/GenBank/DDBJ whole genome shotgun (WGS) entry which is preliminary data.</text>
</comment>
<feature type="binding site" evidence="7">
    <location>
        <position position="138"/>
    </location>
    <ligand>
        <name>carbamoyl phosphate</name>
        <dbReference type="ChEBI" id="CHEBI:58228"/>
    </ligand>
</feature>
<dbReference type="PANTHER" id="PTHR45753:SF6">
    <property type="entry name" value="ASPARTATE CARBAMOYLTRANSFERASE"/>
    <property type="match status" value="1"/>
</dbReference>
<dbReference type="Pfam" id="PF00185">
    <property type="entry name" value="OTCace"/>
    <property type="match status" value="1"/>
</dbReference>
<dbReference type="InterPro" id="IPR006130">
    <property type="entry name" value="Asp/Orn_carbamoylTrfase"/>
</dbReference>
<reference evidence="10 12" key="1">
    <citation type="submission" date="2015-03" db="EMBL/GenBank/DDBJ databases">
        <authorList>
            <consortium name="Pathogen Informatics"/>
            <person name="Murphy D."/>
        </authorList>
    </citation>
    <scope>NUCLEOTIDE SEQUENCE [LARGE SCALE GENOMIC DNA]</scope>
    <source>
        <strain evidence="10">Type strain: CIP110231</strain>
        <strain evidence="12">type strain: CIP110231</strain>
    </source>
</reference>
<evidence type="ECO:0000313" key="12">
    <source>
        <dbReference type="Proteomes" id="UP000040578"/>
    </source>
</evidence>
<dbReference type="PROSITE" id="PS00097">
    <property type="entry name" value="CARBAMOYLTRANSFERASE"/>
    <property type="match status" value="1"/>
</dbReference>
<dbReference type="GO" id="GO:0016597">
    <property type="term" value="F:amino acid binding"/>
    <property type="evidence" value="ECO:0007669"/>
    <property type="project" value="InterPro"/>
</dbReference>
<dbReference type="InterPro" id="IPR006132">
    <property type="entry name" value="Asp/Orn_carbamoyltranf_P-bd"/>
</dbReference>
<dbReference type="PANTHER" id="PTHR45753">
    <property type="entry name" value="ORNITHINE CARBAMOYLTRANSFERASE, MITOCHONDRIAL"/>
    <property type="match status" value="1"/>
</dbReference>
<dbReference type="InterPro" id="IPR036901">
    <property type="entry name" value="Asp/Orn_carbamoylTrfase_sf"/>
</dbReference>
<keyword evidence="4 7" id="KW-0665">Pyrimidine biosynthesis</keyword>
<keyword evidence="12" id="KW-1185">Reference proteome</keyword>
<dbReference type="FunFam" id="3.40.50.1370:FF:000001">
    <property type="entry name" value="Aspartate carbamoyltransferase"/>
    <property type="match status" value="1"/>
</dbReference>
<dbReference type="EMBL" id="JAUEHU010000002">
    <property type="protein sequence ID" value="MDN0086377.1"/>
    <property type="molecule type" value="Genomic_DNA"/>
</dbReference>
<reference evidence="11" key="2">
    <citation type="submission" date="2023-06" db="EMBL/GenBank/DDBJ databases">
        <authorList>
            <person name="Polev D.E."/>
            <person name="Saitova A.T."/>
            <person name="Bogumilchik E.A."/>
            <person name="Kokorina G.I."/>
            <person name="Voskresenskaia E.A."/>
        </authorList>
    </citation>
    <scope>NUCLEOTIDE SEQUENCE</scope>
    <source>
        <strain evidence="11">2145 StPb PI</strain>
    </source>
</reference>